<evidence type="ECO:0000256" key="1">
    <source>
        <dbReference type="SAM" id="MobiDB-lite"/>
    </source>
</evidence>
<organism evidence="2">
    <name type="scientific">uncultured delta proteobacterium</name>
    <dbReference type="NCBI Taxonomy" id="34034"/>
    <lineage>
        <taxon>Bacteria</taxon>
        <taxon>Deltaproteobacteria</taxon>
        <taxon>environmental samples</taxon>
    </lineage>
</organism>
<reference evidence="2" key="1">
    <citation type="submission" date="2016-04" db="EMBL/GenBank/DDBJ databases">
        <authorList>
            <person name="Evans L.H."/>
            <person name="Alamgir A."/>
            <person name="Owens N."/>
            <person name="Weber N.D."/>
            <person name="Virtaneva K."/>
            <person name="Barbian K."/>
            <person name="Babar A."/>
            <person name="Rosenke K."/>
        </authorList>
    </citation>
    <scope>NUCLEOTIDE SEQUENCE</scope>
    <source>
        <strain evidence="2">86</strain>
    </source>
</reference>
<gene>
    <name evidence="2" type="ORF">KL86DPRO_70187</name>
</gene>
<feature type="region of interest" description="Disordered" evidence="1">
    <location>
        <begin position="49"/>
        <end position="70"/>
    </location>
</feature>
<sequence>MKTLAVGSIVESVCGKCNDVMGHTIMAMVGSEIVKVECRVCKSQHRYRPPARVGGGKTTVTMKKGRDGDPVASRQTAMAQATRPVAPKAARKPSSAMVAAMASLEAWQKAMRAHEGETPRSYAMAESFAAGEYIGHPTFGLGVVTGLVPPDKMDILFEAGVKRLLCNKE</sequence>
<name>A0A212KHH1_9DELT</name>
<protein>
    <submittedName>
        <fullName evidence="2">Uncharacterized protein</fullName>
    </submittedName>
</protein>
<dbReference type="EMBL" id="FLUQ01000007">
    <property type="protein sequence ID" value="SBW11153.1"/>
    <property type="molecule type" value="Genomic_DNA"/>
</dbReference>
<dbReference type="AlphaFoldDB" id="A0A212KHH1"/>
<evidence type="ECO:0000313" key="2">
    <source>
        <dbReference type="EMBL" id="SBW11153.1"/>
    </source>
</evidence>
<accession>A0A212KHH1</accession>
<proteinExistence type="predicted"/>